<dbReference type="GO" id="GO:0007094">
    <property type="term" value="P:mitotic spindle assembly checkpoint signaling"/>
    <property type="evidence" value="ECO:0007669"/>
    <property type="project" value="TreeGrafter"/>
</dbReference>
<evidence type="ECO:0000259" key="3">
    <source>
        <dbReference type="SMART" id="SM00787"/>
    </source>
</evidence>
<dbReference type="GO" id="GO:0034501">
    <property type="term" value="P:protein localization to kinetochore"/>
    <property type="evidence" value="ECO:0007669"/>
    <property type="project" value="TreeGrafter"/>
</dbReference>
<accession>A0A8J2WVG5</accession>
<keyword evidence="1" id="KW-0175">Coiled coil</keyword>
<feature type="compositionally biased region" description="Pro residues" evidence="2">
    <location>
        <begin position="213"/>
        <end position="224"/>
    </location>
</feature>
<sequence>MAKGILKSSQNDSQEEVTRRHSFAGEDNDVPEGNNSTSRIHTLAQRRVSFAPDVTLHSFDFVPEVRDVRLPRRRSGAVAGGAQEEPANRVPGDESVDDRDDRDRQPPEEGVMEITEVFQPSHEMEMTEIFKRHDETMELTEIQRAEDSEPMELTEVQAHEVQAQDVLQRVHTPPPKRRKISDLSEDMELSLMKMSPIGLHSPQKPQERQAPRSLPPPSSSPSPPARRSSSPPLPPPPAPQERYSLRQFLDDAGVTFLIDTTWVETQDPVVFPLRTLSAPQFRTDQVYTPLYVDMPVLEMSAFVCRELLRRIEQSRRQFDDLEQQVSSSPPPLLLKEYFTSGPEMRQLMNQQLQLVKSFAKLEAKKAWYDWRIQHLKGLQNVLTENLALLQDEQTKLDADLQRARRINTRTAELLQSLRREVELVKGLPSQVYKKESRLSDKLRLEQLKQELGAHKIALNDAQQLQRQRQTILSEINSKTRECAQLKTRISSQLSHRKADASEYDMVKLRKKLDMLGVISGVHFRELRGSLLSIECTGFPVLTIDLSLCHSARQQACQVATEDPFYGHFLQYIIAQLPEDTDFLMELMEQLRMSIPSIGQYKLLKLLFPMRIAINQEKIFVELKDYDPHTNTCCFYKFSFEELVKVMLRESSSLSISVHVITNDDVSLAMLSNRFITKTRKILPWANANKIKMLFV</sequence>
<feature type="coiled-coil region" evidence="1">
    <location>
        <begin position="386"/>
        <end position="420"/>
    </location>
</feature>
<name>A0A8J2WVG5_ZYGB2</name>
<evidence type="ECO:0000256" key="1">
    <source>
        <dbReference type="SAM" id="Coils"/>
    </source>
</evidence>
<dbReference type="Proteomes" id="UP000019375">
    <property type="component" value="Unassembled WGS sequence"/>
</dbReference>
<dbReference type="PANTHER" id="PTHR28260">
    <property type="entry name" value="SPINDLE POLE BODY COMPONENT SPC105"/>
    <property type="match status" value="1"/>
</dbReference>
<gene>
    <name evidence="4" type="ORF">BN860_16248g</name>
</gene>
<proteinExistence type="predicted"/>
<dbReference type="PANTHER" id="PTHR28260:SF1">
    <property type="entry name" value="SPINDLE POLE BODY COMPONENT SPC105"/>
    <property type="match status" value="1"/>
</dbReference>
<dbReference type="GO" id="GO:0000776">
    <property type="term" value="C:kinetochore"/>
    <property type="evidence" value="ECO:0007669"/>
    <property type="project" value="TreeGrafter"/>
</dbReference>
<feature type="region of interest" description="Disordered" evidence="2">
    <location>
        <begin position="197"/>
        <end position="241"/>
    </location>
</feature>
<dbReference type="EMBL" id="HG316454">
    <property type="protein sequence ID" value="CDF87865.1"/>
    <property type="molecule type" value="Genomic_DNA"/>
</dbReference>
<evidence type="ECO:0000256" key="2">
    <source>
        <dbReference type="SAM" id="MobiDB-lite"/>
    </source>
</evidence>
<keyword evidence="5" id="KW-1185">Reference proteome</keyword>
<feature type="coiled-coil region" evidence="1">
    <location>
        <begin position="444"/>
        <end position="481"/>
    </location>
</feature>
<dbReference type="GO" id="GO:1990758">
    <property type="term" value="P:mitotic sister chromatid biorientation"/>
    <property type="evidence" value="ECO:0007669"/>
    <property type="project" value="TreeGrafter"/>
</dbReference>
<protein>
    <submittedName>
        <fullName evidence="4">BN860_16248g1_1</fullName>
    </submittedName>
</protein>
<feature type="region of interest" description="Disordered" evidence="2">
    <location>
        <begin position="1"/>
        <end position="41"/>
    </location>
</feature>
<dbReference type="OrthoDB" id="5592879at2759"/>
<reference evidence="5" key="1">
    <citation type="journal article" date="2013" name="Genome Announc.">
        <title>Genome sequence of the food spoilage yeast Zygosaccharomyces bailii CLIB 213(T).</title>
        <authorList>
            <person name="Galeote V."/>
            <person name="Bigey F."/>
            <person name="Devillers H."/>
            <person name="Neuveglise C."/>
            <person name="Dequin S."/>
        </authorList>
    </citation>
    <scope>NUCLEOTIDE SEQUENCE [LARGE SCALE GENOMIC DNA]</scope>
    <source>
        <strain evidence="5">CLIB 213 / ATCC 58445 / CBS 680 / CCRC 21525 / NBRC 1098 / NCYC 1416 / NRRL Y-2227</strain>
    </source>
</reference>
<feature type="region of interest" description="Disordered" evidence="2">
    <location>
        <begin position="61"/>
        <end position="111"/>
    </location>
</feature>
<dbReference type="InterPro" id="IPR013253">
    <property type="entry name" value="Spc7_domain"/>
</dbReference>
<feature type="domain" description="Spc7 kinetochore protein" evidence="3">
    <location>
        <begin position="230"/>
        <end position="544"/>
    </location>
</feature>
<dbReference type="SMART" id="SM00787">
    <property type="entry name" value="Spc7"/>
    <property type="match status" value="1"/>
</dbReference>
<evidence type="ECO:0000313" key="4">
    <source>
        <dbReference type="EMBL" id="CDF87865.1"/>
    </source>
</evidence>
<dbReference type="AlphaFoldDB" id="A0A8J2WVG5"/>
<dbReference type="InterPro" id="IPR033338">
    <property type="entry name" value="Spc105/Spc7"/>
</dbReference>
<organism evidence="4 5">
    <name type="scientific">Zygosaccharomyces bailii (strain CLIB 213 / ATCC 58445 / CBS 680 / BCRC 21525 / NBRC 1098 / NCYC 1416 / NRRL Y-2227)</name>
    <dbReference type="NCBI Taxonomy" id="1333698"/>
    <lineage>
        <taxon>Eukaryota</taxon>
        <taxon>Fungi</taxon>
        <taxon>Dikarya</taxon>
        <taxon>Ascomycota</taxon>
        <taxon>Saccharomycotina</taxon>
        <taxon>Saccharomycetes</taxon>
        <taxon>Saccharomycetales</taxon>
        <taxon>Saccharomycetaceae</taxon>
        <taxon>Zygosaccharomyces</taxon>
    </lineage>
</organism>
<evidence type="ECO:0000313" key="5">
    <source>
        <dbReference type="Proteomes" id="UP000019375"/>
    </source>
</evidence>
<dbReference type="Pfam" id="PF08317">
    <property type="entry name" value="Spc7"/>
    <property type="match status" value="1"/>
</dbReference>